<comment type="caution">
    <text evidence="1">The sequence shown here is derived from an EMBL/GenBank/DDBJ whole genome shotgun (WGS) entry which is preliminary data.</text>
</comment>
<name>A0A565BNB1_9BRAS</name>
<dbReference type="AlphaFoldDB" id="A0A565BNB1"/>
<gene>
    <name evidence="1" type="ORF">ANE_LOCUS12834</name>
</gene>
<dbReference type="EMBL" id="CABITT030000004">
    <property type="protein sequence ID" value="VVB02390.1"/>
    <property type="molecule type" value="Genomic_DNA"/>
</dbReference>
<dbReference type="Proteomes" id="UP000489600">
    <property type="component" value="Unassembled WGS sequence"/>
</dbReference>
<accession>A0A565BNB1</accession>
<evidence type="ECO:0000313" key="1">
    <source>
        <dbReference type="EMBL" id="VVB02390.1"/>
    </source>
</evidence>
<protein>
    <submittedName>
        <fullName evidence="1">Uncharacterized protein</fullName>
    </submittedName>
</protein>
<sequence>MRKSPAIMASLIVGDKIFHLANHLKIDHNKVLYLLIEYNWSRHQMEPDMSIHKAVVLLNTPLNNHPPYDGFNTASIANCPVCQRDTTFWMAGCCTVLSVFNLLLMNSKSFVLCAHSILTY</sequence>
<organism evidence="1 2">
    <name type="scientific">Arabis nemorensis</name>
    <dbReference type="NCBI Taxonomy" id="586526"/>
    <lineage>
        <taxon>Eukaryota</taxon>
        <taxon>Viridiplantae</taxon>
        <taxon>Streptophyta</taxon>
        <taxon>Embryophyta</taxon>
        <taxon>Tracheophyta</taxon>
        <taxon>Spermatophyta</taxon>
        <taxon>Magnoliopsida</taxon>
        <taxon>eudicotyledons</taxon>
        <taxon>Gunneridae</taxon>
        <taxon>Pentapetalae</taxon>
        <taxon>rosids</taxon>
        <taxon>malvids</taxon>
        <taxon>Brassicales</taxon>
        <taxon>Brassicaceae</taxon>
        <taxon>Arabideae</taxon>
        <taxon>Arabis</taxon>
    </lineage>
</organism>
<keyword evidence="2" id="KW-1185">Reference proteome</keyword>
<evidence type="ECO:0000313" key="2">
    <source>
        <dbReference type="Proteomes" id="UP000489600"/>
    </source>
</evidence>
<reference evidence="1" key="1">
    <citation type="submission" date="2019-07" db="EMBL/GenBank/DDBJ databases">
        <authorList>
            <person name="Dittberner H."/>
        </authorList>
    </citation>
    <scope>NUCLEOTIDE SEQUENCE [LARGE SCALE GENOMIC DNA]</scope>
</reference>
<proteinExistence type="predicted"/>